<dbReference type="Gene3D" id="1.10.260.40">
    <property type="entry name" value="lambda repressor-like DNA-binding domains"/>
    <property type="match status" value="1"/>
</dbReference>
<dbReference type="RefSeq" id="WP_091503313.1">
    <property type="nucleotide sequence ID" value="NZ_FOLI01000012.1"/>
</dbReference>
<dbReference type="Pfam" id="PF01381">
    <property type="entry name" value="HTH_3"/>
    <property type="match status" value="1"/>
</dbReference>
<sequence length="123" mass="13884">MPTKEQFAANIKQIRESKGYTVRQVATYSGLNPSTISMLENAKRNIPKVATLEKLAHGLKEPVNKIIELAGYRPEAKTTNEYENSLTDAQKQVAYLIDPNATQEEIDQIKQLVEIAKLSKRRL</sequence>
<dbReference type="InterPro" id="IPR050807">
    <property type="entry name" value="TransReg_Diox_bact_type"/>
</dbReference>
<accession>A0A1I1HSY7</accession>
<name>A0A1I1HSY7_9LACO</name>
<keyword evidence="4" id="KW-1185">Reference proteome</keyword>
<protein>
    <submittedName>
        <fullName evidence="3">Transcriptional regulator, contains XRE-family HTH domain</fullName>
    </submittedName>
</protein>
<gene>
    <name evidence="3" type="ORF">SAMN05660453_0044</name>
</gene>
<dbReference type="SMART" id="SM00530">
    <property type="entry name" value="HTH_XRE"/>
    <property type="match status" value="1"/>
</dbReference>
<dbReference type="Proteomes" id="UP000199376">
    <property type="component" value="Unassembled WGS sequence"/>
</dbReference>
<dbReference type="GO" id="GO:0003700">
    <property type="term" value="F:DNA-binding transcription factor activity"/>
    <property type="evidence" value="ECO:0007669"/>
    <property type="project" value="TreeGrafter"/>
</dbReference>
<evidence type="ECO:0000313" key="3">
    <source>
        <dbReference type="EMBL" id="SFC24563.1"/>
    </source>
</evidence>
<dbReference type="InterPro" id="IPR010982">
    <property type="entry name" value="Lambda_DNA-bd_dom_sf"/>
</dbReference>
<keyword evidence="1" id="KW-0238">DNA-binding</keyword>
<evidence type="ECO:0000313" key="4">
    <source>
        <dbReference type="Proteomes" id="UP000199376"/>
    </source>
</evidence>
<evidence type="ECO:0000256" key="1">
    <source>
        <dbReference type="ARBA" id="ARBA00023125"/>
    </source>
</evidence>
<dbReference type="PANTHER" id="PTHR46797">
    <property type="entry name" value="HTH-TYPE TRANSCRIPTIONAL REGULATOR"/>
    <property type="match status" value="1"/>
</dbReference>
<dbReference type="STRING" id="283737.SAMN05660453_0044"/>
<dbReference type="OrthoDB" id="9805856at2"/>
<proteinExistence type="predicted"/>
<dbReference type="EMBL" id="FOLI01000012">
    <property type="protein sequence ID" value="SFC24563.1"/>
    <property type="molecule type" value="Genomic_DNA"/>
</dbReference>
<dbReference type="AlphaFoldDB" id="A0A1I1HSY7"/>
<reference evidence="4" key="1">
    <citation type="submission" date="2016-10" db="EMBL/GenBank/DDBJ databases">
        <authorList>
            <person name="Varghese N."/>
            <person name="Submissions S."/>
        </authorList>
    </citation>
    <scope>NUCLEOTIDE SEQUENCE [LARGE SCALE GENOMIC DNA]</scope>
    <source>
        <strain evidence="4">DSM 19113</strain>
    </source>
</reference>
<dbReference type="CDD" id="cd00093">
    <property type="entry name" value="HTH_XRE"/>
    <property type="match status" value="1"/>
</dbReference>
<dbReference type="PROSITE" id="PS50943">
    <property type="entry name" value="HTH_CROC1"/>
    <property type="match status" value="1"/>
</dbReference>
<dbReference type="GO" id="GO:0005829">
    <property type="term" value="C:cytosol"/>
    <property type="evidence" value="ECO:0007669"/>
    <property type="project" value="TreeGrafter"/>
</dbReference>
<dbReference type="SUPFAM" id="SSF47413">
    <property type="entry name" value="lambda repressor-like DNA-binding domains"/>
    <property type="match status" value="1"/>
</dbReference>
<dbReference type="PANTHER" id="PTHR46797:SF1">
    <property type="entry name" value="METHYLPHOSPHONATE SYNTHASE"/>
    <property type="match status" value="1"/>
</dbReference>
<dbReference type="GO" id="GO:0003677">
    <property type="term" value="F:DNA binding"/>
    <property type="evidence" value="ECO:0007669"/>
    <property type="project" value="UniProtKB-KW"/>
</dbReference>
<dbReference type="InterPro" id="IPR001387">
    <property type="entry name" value="Cro/C1-type_HTH"/>
</dbReference>
<feature type="domain" description="HTH cro/C1-type" evidence="2">
    <location>
        <begin position="11"/>
        <end position="66"/>
    </location>
</feature>
<evidence type="ECO:0000259" key="2">
    <source>
        <dbReference type="PROSITE" id="PS50943"/>
    </source>
</evidence>
<organism evidence="3 4">
    <name type="scientific">Fructobacillus durionis</name>
    <dbReference type="NCBI Taxonomy" id="283737"/>
    <lineage>
        <taxon>Bacteria</taxon>
        <taxon>Bacillati</taxon>
        <taxon>Bacillota</taxon>
        <taxon>Bacilli</taxon>
        <taxon>Lactobacillales</taxon>
        <taxon>Lactobacillaceae</taxon>
        <taxon>Fructobacillus</taxon>
    </lineage>
</organism>